<reference evidence="16" key="1">
    <citation type="submission" date="2020-09" db="EMBL/GenBank/DDBJ databases">
        <authorList>
            <person name="Yoon J.-W."/>
        </authorList>
    </citation>
    <scope>NUCLEOTIDE SEQUENCE</scope>
    <source>
        <strain evidence="16">KMU-158</strain>
    </source>
</reference>
<evidence type="ECO:0000256" key="4">
    <source>
        <dbReference type="ARBA" id="ARBA00013297"/>
    </source>
</evidence>
<accession>A0A927GWS4</accession>
<evidence type="ECO:0000256" key="6">
    <source>
        <dbReference type="ARBA" id="ARBA00022801"/>
    </source>
</evidence>
<comment type="caution">
    <text evidence="16">The sequence shown here is derived from an EMBL/GenBank/DDBJ whole genome shotgun (WGS) entry which is preliminary data.</text>
</comment>
<evidence type="ECO:0000256" key="9">
    <source>
        <dbReference type="ARBA" id="ARBA00030162"/>
    </source>
</evidence>
<evidence type="ECO:0000256" key="3">
    <source>
        <dbReference type="ARBA" id="ARBA00012453"/>
    </source>
</evidence>
<comment type="catalytic activity">
    <reaction evidence="12">
        <text>ADP-D-ribose + H2O = D-ribose 5-phosphate + AMP + 2 H(+)</text>
        <dbReference type="Rhea" id="RHEA:10412"/>
        <dbReference type="ChEBI" id="CHEBI:15377"/>
        <dbReference type="ChEBI" id="CHEBI:15378"/>
        <dbReference type="ChEBI" id="CHEBI:57967"/>
        <dbReference type="ChEBI" id="CHEBI:78346"/>
        <dbReference type="ChEBI" id="CHEBI:456215"/>
        <dbReference type="EC" id="3.6.1.13"/>
    </reaction>
</comment>
<sequence length="203" mass="22694">MAKFSHDDVEIIHDRIAWQGFFKVRELRFRHRLYAGGWSQEIQRELFARGSAVGLLPYDPVNDLILQVEQIRVGAMEHPKSPWIAELVAGIIDKAESPEEVARREAEEEAGLVIGQIEKVAEYYSSPGGTNEYFHLYCGAADLSQAGGVFGLPEEGEDIRAAVLSYEQAMQALASGEINNAHSIIALQWLSLNRARLREAWSV</sequence>
<keyword evidence="17" id="KW-1185">Reference proteome</keyword>
<keyword evidence="7 13" id="KW-0460">Magnesium</keyword>
<evidence type="ECO:0000256" key="2">
    <source>
        <dbReference type="ARBA" id="ARBA00007482"/>
    </source>
</evidence>
<dbReference type="PROSITE" id="PS51462">
    <property type="entry name" value="NUDIX"/>
    <property type="match status" value="1"/>
</dbReference>
<comment type="cofactor">
    <cofactor evidence="1 13">
        <name>Mg(2+)</name>
        <dbReference type="ChEBI" id="CHEBI:18420"/>
    </cofactor>
</comment>
<comment type="function">
    <text evidence="8">Acts on ADP-mannose and ADP-glucose as well as ADP-ribose. Prevents glycogen biosynthesis. The reaction catalyzed by this enzyme is a limiting step of the gluconeogenic process.</text>
</comment>
<dbReference type="NCBIfam" id="TIGR00052">
    <property type="entry name" value="nudix-type nucleoside diphosphatase, YffH/AdpP family"/>
    <property type="match status" value="1"/>
</dbReference>
<dbReference type="Gene3D" id="3.90.79.10">
    <property type="entry name" value="Nucleoside Triphosphate Pyrophosphohydrolase"/>
    <property type="match status" value="1"/>
</dbReference>
<dbReference type="GO" id="GO:0047631">
    <property type="term" value="F:ADP-ribose diphosphatase activity"/>
    <property type="evidence" value="ECO:0007669"/>
    <property type="project" value="UniProtKB-EC"/>
</dbReference>
<dbReference type="Proteomes" id="UP000610558">
    <property type="component" value="Unassembled WGS sequence"/>
</dbReference>
<comment type="similarity">
    <text evidence="2">Belongs to the Nudix hydrolase family. NudF subfamily.</text>
</comment>
<dbReference type="GO" id="GO:0019693">
    <property type="term" value="P:ribose phosphate metabolic process"/>
    <property type="evidence" value="ECO:0007669"/>
    <property type="project" value="TreeGrafter"/>
</dbReference>
<feature type="binding site" evidence="13">
    <location>
        <position position="105"/>
    </location>
    <ligand>
        <name>Mg(2+)</name>
        <dbReference type="ChEBI" id="CHEBI:18420"/>
        <label>1</label>
    </ligand>
</feature>
<evidence type="ECO:0000256" key="8">
    <source>
        <dbReference type="ARBA" id="ARBA00025164"/>
    </source>
</evidence>
<feature type="domain" description="Nudix hydrolase" evidence="15">
    <location>
        <begin position="48"/>
        <end position="186"/>
    </location>
</feature>
<dbReference type="InterPro" id="IPR015797">
    <property type="entry name" value="NUDIX_hydrolase-like_dom_sf"/>
</dbReference>
<feature type="binding site" evidence="13">
    <location>
        <position position="89"/>
    </location>
    <ligand>
        <name>Mg(2+)</name>
        <dbReference type="ChEBI" id="CHEBI:18420"/>
        <label>1</label>
    </ligand>
</feature>
<dbReference type="GO" id="GO:0019144">
    <property type="term" value="F:ADP-sugar diphosphatase activity"/>
    <property type="evidence" value="ECO:0007669"/>
    <property type="project" value="TreeGrafter"/>
</dbReference>
<dbReference type="Pfam" id="PF00293">
    <property type="entry name" value="NUDIX"/>
    <property type="match status" value="1"/>
</dbReference>
<feature type="binding site" evidence="13">
    <location>
        <position position="157"/>
    </location>
    <ligand>
        <name>Mg(2+)</name>
        <dbReference type="ChEBI" id="CHEBI:18420"/>
        <label>1</label>
    </ligand>
</feature>
<protein>
    <recommendedName>
        <fullName evidence="4">ADP-ribose pyrophosphatase</fullName>
        <ecNumber evidence="3">3.6.1.13</ecNumber>
    </recommendedName>
    <alternativeName>
        <fullName evidence="9">ADP-ribose diphosphatase</fullName>
    </alternativeName>
    <alternativeName>
        <fullName evidence="11">ADP-ribose phosphohydrolase</fullName>
    </alternativeName>
    <alternativeName>
        <fullName evidence="10">Adenosine diphosphoribose pyrophosphatase</fullName>
    </alternativeName>
</protein>
<keyword evidence="6" id="KW-0378">Hydrolase</keyword>
<name>A0A927GWS4_9GAMM</name>
<dbReference type="PANTHER" id="PTHR11839">
    <property type="entry name" value="UDP/ADP-SUGAR PYROPHOSPHATASE"/>
    <property type="match status" value="1"/>
</dbReference>
<dbReference type="AlphaFoldDB" id="A0A927GWS4"/>
<evidence type="ECO:0000256" key="12">
    <source>
        <dbReference type="ARBA" id="ARBA00049546"/>
    </source>
</evidence>
<dbReference type="RefSeq" id="WP_190763835.1">
    <property type="nucleotide sequence ID" value="NZ_JACXLD010000003.1"/>
</dbReference>
<evidence type="ECO:0000256" key="5">
    <source>
        <dbReference type="ARBA" id="ARBA00022723"/>
    </source>
</evidence>
<evidence type="ECO:0000256" key="7">
    <source>
        <dbReference type="ARBA" id="ARBA00022842"/>
    </source>
</evidence>
<dbReference type="GO" id="GO:0006753">
    <property type="term" value="P:nucleoside phosphate metabolic process"/>
    <property type="evidence" value="ECO:0007669"/>
    <property type="project" value="TreeGrafter"/>
</dbReference>
<evidence type="ECO:0000259" key="15">
    <source>
        <dbReference type="PROSITE" id="PS51462"/>
    </source>
</evidence>
<evidence type="ECO:0000256" key="11">
    <source>
        <dbReference type="ARBA" id="ARBA00033056"/>
    </source>
</evidence>
<organism evidence="16 17">
    <name type="scientific">Spongiibacter pelagi</name>
    <dbReference type="NCBI Taxonomy" id="2760804"/>
    <lineage>
        <taxon>Bacteria</taxon>
        <taxon>Pseudomonadati</taxon>
        <taxon>Pseudomonadota</taxon>
        <taxon>Gammaproteobacteria</taxon>
        <taxon>Cellvibrionales</taxon>
        <taxon>Spongiibacteraceae</taxon>
        <taxon>Spongiibacter</taxon>
    </lineage>
</organism>
<gene>
    <name evidence="16" type="ORF">IB286_06760</name>
</gene>
<evidence type="ECO:0000313" key="17">
    <source>
        <dbReference type="Proteomes" id="UP000610558"/>
    </source>
</evidence>
<feature type="binding site" evidence="13">
    <location>
        <position position="109"/>
    </location>
    <ligand>
        <name>Mg(2+)</name>
        <dbReference type="ChEBI" id="CHEBI:18420"/>
        <label>1</label>
    </ligand>
</feature>
<dbReference type="PANTHER" id="PTHR11839:SF5">
    <property type="entry name" value="ADP-RIBOSE PYROPHOSPHATASE"/>
    <property type="match status" value="1"/>
</dbReference>
<proteinExistence type="inferred from homology"/>
<dbReference type="GO" id="GO:0046872">
    <property type="term" value="F:metal ion binding"/>
    <property type="evidence" value="ECO:0007669"/>
    <property type="project" value="UniProtKB-KW"/>
</dbReference>
<evidence type="ECO:0000256" key="14">
    <source>
        <dbReference type="PIRSR" id="PIRSR604385-3"/>
    </source>
</evidence>
<dbReference type="SUPFAM" id="SSF55811">
    <property type="entry name" value="Nudix"/>
    <property type="match status" value="1"/>
</dbReference>
<dbReference type="InterPro" id="IPR020084">
    <property type="entry name" value="NUDIX_hydrolase_CS"/>
</dbReference>
<evidence type="ECO:0000256" key="13">
    <source>
        <dbReference type="PIRSR" id="PIRSR604385-2"/>
    </source>
</evidence>
<keyword evidence="5 13" id="KW-0479">Metal-binding</keyword>
<dbReference type="EMBL" id="JACXLD010000003">
    <property type="protein sequence ID" value="MBD2858709.1"/>
    <property type="molecule type" value="Genomic_DNA"/>
</dbReference>
<dbReference type="InterPro" id="IPR000086">
    <property type="entry name" value="NUDIX_hydrolase_dom"/>
</dbReference>
<dbReference type="GO" id="GO:0005829">
    <property type="term" value="C:cytosol"/>
    <property type="evidence" value="ECO:0007669"/>
    <property type="project" value="TreeGrafter"/>
</dbReference>
<feature type="short sequence motif" description="Nudix box" evidence="14">
    <location>
        <begin position="90"/>
        <end position="112"/>
    </location>
</feature>
<dbReference type="CDD" id="cd24155">
    <property type="entry name" value="NUDIX_ADPRase"/>
    <property type="match status" value="1"/>
</dbReference>
<evidence type="ECO:0000256" key="10">
    <source>
        <dbReference type="ARBA" id="ARBA00030308"/>
    </source>
</evidence>
<dbReference type="EC" id="3.6.1.13" evidence="3"/>
<evidence type="ECO:0000256" key="1">
    <source>
        <dbReference type="ARBA" id="ARBA00001946"/>
    </source>
</evidence>
<evidence type="ECO:0000313" key="16">
    <source>
        <dbReference type="EMBL" id="MBD2858709.1"/>
    </source>
</evidence>
<dbReference type="PROSITE" id="PS00893">
    <property type="entry name" value="NUDIX_BOX"/>
    <property type="match status" value="1"/>
</dbReference>
<dbReference type="InterPro" id="IPR004385">
    <property type="entry name" value="NDP_pyrophosphatase"/>
</dbReference>